<comment type="pathway">
    <text evidence="1">Metabolic intermediate biosynthesis; chorismate biosynthesis; chorismate from D-erythrose 4-phosphate and phosphoenolpyruvate: step 4/7.</text>
</comment>
<dbReference type="CDD" id="cd01065">
    <property type="entry name" value="NAD_bind_Shikimate_DH"/>
    <property type="match status" value="1"/>
</dbReference>
<dbReference type="GO" id="GO:0009073">
    <property type="term" value="P:aromatic amino acid family biosynthetic process"/>
    <property type="evidence" value="ECO:0007669"/>
    <property type="project" value="UniProtKB-KW"/>
</dbReference>
<evidence type="ECO:0000256" key="2">
    <source>
        <dbReference type="ARBA" id="ARBA00023002"/>
    </source>
</evidence>
<dbReference type="STRING" id="80878.RP29_16170"/>
<dbReference type="Gene3D" id="3.40.50.720">
    <property type="entry name" value="NAD(P)-binding Rossmann-like Domain"/>
    <property type="match status" value="1"/>
</dbReference>
<dbReference type="InterPro" id="IPR036291">
    <property type="entry name" value="NAD(P)-bd_dom_sf"/>
</dbReference>
<dbReference type="Pfam" id="PF08501">
    <property type="entry name" value="Shikimate_dh_N"/>
    <property type="match status" value="1"/>
</dbReference>
<dbReference type="PATRIC" id="fig|80878.5.peg.3150"/>
<reference evidence="5 6" key="1">
    <citation type="submission" date="2014-12" db="EMBL/GenBank/DDBJ databases">
        <title>Isolation of bacteria from lake water.</title>
        <authorList>
            <person name="Sheng K.-Y."/>
            <person name="Chin P.-S."/>
            <person name="Chan K.-G."/>
            <person name="Tan G.S."/>
        </authorList>
    </citation>
    <scope>NUCLEOTIDE SEQUENCE [LARGE SCALE GENOMIC DNA]</scope>
    <source>
        <strain evidence="5 6">KY4</strain>
    </source>
</reference>
<dbReference type="GO" id="GO:0009423">
    <property type="term" value="P:chorismate biosynthetic process"/>
    <property type="evidence" value="ECO:0007669"/>
    <property type="project" value="TreeGrafter"/>
</dbReference>
<dbReference type="PANTHER" id="PTHR21089:SF1">
    <property type="entry name" value="BIFUNCTIONAL 3-DEHYDROQUINATE DEHYDRATASE_SHIKIMATE DEHYDROGENASE, CHLOROPLASTIC"/>
    <property type="match status" value="1"/>
</dbReference>
<organism evidence="5 6">
    <name type="scientific">Acidovorax temperans</name>
    <dbReference type="NCBI Taxonomy" id="80878"/>
    <lineage>
        <taxon>Bacteria</taxon>
        <taxon>Pseudomonadati</taxon>
        <taxon>Pseudomonadota</taxon>
        <taxon>Betaproteobacteria</taxon>
        <taxon>Burkholderiales</taxon>
        <taxon>Comamonadaceae</taxon>
        <taxon>Acidovorax</taxon>
    </lineage>
</organism>
<evidence type="ECO:0000313" key="5">
    <source>
        <dbReference type="EMBL" id="KJA09531.1"/>
    </source>
</evidence>
<name>A0A0D7K5B1_9BURK</name>
<dbReference type="InterPro" id="IPR022893">
    <property type="entry name" value="Shikimate_DH_fam"/>
</dbReference>
<protein>
    <submittedName>
        <fullName evidence="5">Shikimate dehydrogenase</fullName>
    </submittedName>
</protein>
<proteinExistence type="predicted"/>
<keyword evidence="2" id="KW-0560">Oxidoreductase</keyword>
<evidence type="ECO:0000259" key="4">
    <source>
        <dbReference type="Pfam" id="PF08501"/>
    </source>
</evidence>
<dbReference type="SUPFAM" id="SSF53223">
    <property type="entry name" value="Aminoacid dehydrogenase-like, N-terminal domain"/>
    <property type="match status" value="1"/>
</dbReference>
<feature type="domain" description="Shikimate dehydrogenase substrate binding N-terminal" evidence="4">
    <location>
        <begin position="13"/>
        <end position="93"/>
    </location>
</feature>
<dbReference type="GO" id="GO:0050661">
    <property type="term" value="F:NADP binding"/>
    <property type="evidence" value="ECO:0007669"/>
    <property type="project" value="TreeGrafter"/>
</dbReference>
<dbReference type="PANTHER" id="PTHR21089">
    <property type="entry name" value="SHIKIMATE DEHYDROGENASE"/>
    <property type="match status" value="1"/>
</dbReference>
<dbReference type="Proteomes" id="UP000032566">
    <property type="component" value="Unassembled WGS sequence"/>
</dbReference>
<gene>
    <name evidence="5" type="ORF">RP29_16170</name>
</gene>
<keyword evidence="3" id="KW-0057">Aromatic amino acid biosynthesis</keyword>
<evidence type="ECO:0000256" key="3">
    <source>
        <dbReference type="ARBA" id="ARBA00023141"/>
    </source>
</evidence>
<dbReference type="InterPro" id="IPR013708">
    <property type="entry name" value="Shikimate_DH-bd_N"/>
</dbReference>
<accession>A0A0D7K5B1</accession>
<dbReference type="InterPro" id="IPR046346">
    <property type="entry name" value="Aminoacid_DH-like_N_sf"/>
</dbReference>
<dbReference type="GO" id="GO:0005829">
    <property type="term" value="C:cytosol"/>
    <property type="evidence" value="ECO:0007669"/>
    <property type="project" value="TreeGrafter"/>
</dbReference>
<comment type="caution">
    <text evidence="5">The sequence shown here is derived from an EMBL/GenBank/DDBJ whole genome shotgun (WGS) entry which is preliminary data.</text>
</comment>
<dbReference type="EMBL" id="JXYQ01000060">
    <property type="protein sequence ID" value="KJA09531.1"/>
    <property type="molecule type" value="Genomic_DNA"/>
</dbReference>
<evidence type="ECO:0000313" key="6">
    <source>
        <dbReference type="Proteomes" id="UP000032566"/>
    </source>
</evidence>
<dbReference type="AlphaFoldDB" id="A0A0D7K5B1"/>
<dbReference type="GO" id="GO:0019632">
    <property type="term" value="P:shikimate metabolic process"/>
    <property type="evidence" value="ECO:0007669"/>
    <property type="project" value="TreeGrafter"/>
</dbReference>
<dbReference type="RefSeq" id="WP_044400944.1">
    <property type="nucleotide sequence ID" value="NZ_JXYQ01000060.1"/>
</dbReference>
<dbReference type="OrthoDB" id="3609723at2"/>
<dbReference type="GO" id="GO:0004764">
    <property type="term" value="F:shikimate 3-dehydrogenase (NADP+) activity"/>
    <property type="evidence" value="ECO:0007669"/>
    <property type="project" value="InterPro"/>
</dbReference>
<sequence length="277" mass="29102">MISGTTQLIAHLGYPTESFKAPMIYNPWFEKRGIDAVVVPMGVKPGDYAGTLAALARVTNLKGALVTMPHKVTTLSLADEITPTARIAGACNALLLRPDGTWLGDQFDGAGFVRGLLRKGRTLRGARVIVSGAGGVGSAIAASLAAEGVAHISMFDTCAASAEGLAERLRAHYPQLVVQTSSNDPAGFDVVVNATPLGMKEGDPLPFDVTRIDPAAMVGEVVMKTEYTPLLQAALAKGCGVQVGTDMLFEMIPAYLEFFGYGTATADELRAVAQIKY</sequence>
<keyword evidence="3" id="KW-0028">Amino-acid biosynthesis</keyword>
<dbReference type="Gene3D" id="3.40.50.10860">
    <property type="entry name" value="Leucine Dehydrogenase, chain A, domain 1"/>
    <property type="match status" value="1"/>
</dbReference>
<dbReference type="SUPFAM" id="SSF51735">
    <property type="entry name" value="NAD(P)-binding Rossmann-fold domains"/>
    <property type="match status" value="1"/>
</dbReference>
<keyword evidence="6" id="KW-1185">Reference proteome</keyword>
<evidence type="ECO:0000256" key="1">
    <source>
        <dbReference type="ARBA" id="ARBA00004871"/>
    </source>
</evidence>